<name>A0A1H0D8Z3_9BACT</name>
<dbReference type="SMART" id="SM00357">
    <property type="entry name" value="CSP"/>
    <property type="match status" value="1"/>
</dbReference>
<dbReference type="EC" id="3.1.13.1" evidence="8"/>
<dbReference type="InterPro" id="IPR001900">
    <property type="entry name" value="RNase_II/R"/>
</dbReference>
<dbReference type="InterPro" id="IPR003029">
    <property type="entry name" value="S1_domain"/>
</dbReference>
<dbReference type="SMART" id="SM00955">
    <property type="entry name" value="RNB"/>
    <property type="match status" value="1"/>
</dbReference>
<evidence type="ECO:0000256" key="4">
    <source>
        <dbReference type="ARBA" id="ARBA00022722"/>
    </source>
</evidence>
<organism evidence="11 12">
    <name type="scientific">Desulfonauticus submarinus</name>
    <dbReference type="NCBI Taxonomy" id="206665"/>
    <lineage>
        <taxon>Bacteria</taxon>
        <taxon>Pseudomonadati</taxon>
        <taxon>Thermodesulfobacteriota</taxon>
        <taxon>Desulfovibrionia</taxon>
        <taxon>Desulfovibrionales</taxon>
        <taxon>Desulfonauticaceae</taxon>
        <taxon>Desulfonauticus</taxon>
    </lineage>
</organism>
<dbReference type="PANTHER" id="PTHR23355:SF9">
    <property type="entry name" value="DIS3-LIKE EXONUCLEASE 2"/>
    <property type="match status" value="1"/>
</dbReference>
<dbReference type="AlphaFoldDB" id="A0A1H0D8Z3"/>
<evidence type="ECO:0000313" key="11">
    <source>
        <dbReference type="EMBL" id="SDN66623.1"/>
    </source>
</evidence>
<evidence type="ECO:0000256" key="5">
    <source>
        <dbReference type="ARBA" id="ARBA00022801"/>
    </source>
</evidence>
<feature type="domain" description="S1 motif" evidence="10">
    <location>
        <begin position="617"/>
        <end position="698"/>
    </location>
</feature>
<feature type="coiled-coil region" evidence="9">
    <location>
        <begin position="575"/>
        <end position="602"/>
    </location>
</feature>
<comment type="catalytic activity">
    <reaction evidence="1 8">
        <text>Exonucleolytic cleavage in the 3'- to 5'-direction to yield nucleoside 5'-phosphates.</text>
        <dbReference type="EC" id="3.1.13.1"/>
    </reaction>
</comment>
<dbReference type="Gene3D" id="2.40.50.140">
    <property type="entry name" value="Nucleic acid-binding proteins"/>
    <property type="match status" value="2"/>
</dbReference>
<dbReference type="InterPro" id="IPR011805">
    <property type="entry name" value="RNase_R"/>
</dbReference>
<comment type="function">
    <text evidence="8">3'-5' exoribonuclease that releases 5'-nucleoside monophosphates and is involved in maturation of structured RNAs.</text>
</comment>
<dbReference type="Pfam" id="PF08206">
    <property type="entry name" value="OB_RNB"/>
    <property type="match status" value="1"/>
</dbReference>
<sequence length="698" mass="80267">MKKIKHQDILKIFKHADKPLTPKEIYSLFGKKKSIQKRIKHILKELEQAGKIIATGKAFCLVNKLPVVKGILEVQKSGIGFVLPEDKRRKDIFVLPENFEDAWHGDTVLVAILPKSRGKNPEGRIVRVLKKELKQLVGRVKRKVGKNTFLIQPTDLRLKFCILVESEIDLKPQTLINLKPTHKLEPFLWHGELIEILGTENSLEVQEKLVKINHQIPTKFPQKVLEEAANLPMHPTDKDFKNRKNLTHLSFVTIDGAKAKDFDDAIYIEKKDNGYILYVAIADVSHYVDFGSSLDKQALERGNSYYFPLSVEPMFPKELSNGLCSLNPNVNRLVIVAEMKFSTSGKRIKEKFYPAVIQSKFRLTYSQVHLAIEKQDPEEQKSIKPILPMLQTAYDLAKILNQNRSARGSIDFDLPEPEILFNFQEDILEIKPRLRYFSHQVIEEFMIAANEAVAEFLEEKAMPFLYRVHPAPKEEKLENLFKLLKSTKLATKIPKDTSPKDLQTLLKQAQNTNLAFLVNRLLLRSMMQAKYSPINEGHFGLASMSYCHFTSPIRRYADLVVHRALKKALQNEYPRKKKINKLKKLGEKLSLLERKAMEAEREILKRASVLALKNKVGEEFTGVISSLCDFGFWVELEEIMAEGLVRFSSLTDDYYTFLPERQELLGKRTGKRYTLGQKVKVRLEKASLETLQLDFTIC</sequence>
<dbReference type="Proteomes" id="UP000199602">
    <property type="component" value="Unassembled WGS sequence"/>
</dbReference>
<evidence type="ECO:0000259" key="10">
    <source>
        <dbReference type="PROSITE" id="PS50126"/>
    </source>
</evidence>
<keyword evidence="9" id="KW-0175">Coiled coil</keyword>
<evidence type="ECO:0000256" key="2">
    <source>
        <dbReference type="ARBA" id="ARBA00004496"/>
    </source>
</evidence>
<dbReference type="Pfam" id="PF00773">
    <property type="entry name" value="RNB"/>
    <property type="match status" value="1"/>
</dbReference>
<evidence type="ECO:0000256" key="9">
    <source>
        <dbReference type="SAM" id="Coils"/>
    </source>
</evidence>
<dbReference type="EMBL" id="FNIN01000004">
    <property type="protein sequence ID" value="SDN66623.1"/>
    <property type="molecule type" value="Genomic_DNA"/>
</dbReference>
<comment type="subcellular location">
    <subcellularLocation>
        <location evidence="2 8">Cytoplasm</location>
    </subcellularLocation>
</comment>
<proteinExistence type="inferred from homology"/>
<keyword evidence="4 8" id="KW-0540">Nuclease</keyword>
<dbReference type="GO" id="GO:0003723">
    <property type="term" value="F:RNA binding"/>
    <property type="evidence" value="ECO:0007669"/>
    <property type="project" value="UniProtKB-UniRule"/>
</dbReference>
<dbReference type="SUPFAM" id="SSF50249">
    <property type="entry name" value="Nucleic acid-binding proteins"/>
    <property type="match status" value="4"/>
</dbReference>
<dbReference type="OrthoDB" id="9764149at2"/>
<evidence type="ECO:0000256" key="1">
    <source>
        <dbReference type="ARBA" id="ARBA00001849"/>
    </source>
</evidence>
<dbReference type="NCBIfam" id="TIGR00358">
    <property type="entry name" value="3_prime_RNase"/>
    <property type="match status" value="1"/>
</dbReference>
<dbReference type="GO" id="GO:0006402">
    <property type="term" value="P:mRNA catabolic process"/>
    <property type="evidence" value="ECO:0007669"/>
    <property type="project" value="TreeGrafter"/>
</dbReference>
<evidence type="ECO:0000256" key="7">
    <source>
        <dbReference type="ARBA" id="ARBA00022884"/>
    </source>
</evidence>
<evidence type="ECO:0000256" key="3">
    <source>
        <dbReference type="ARBA" id="ARBA00022490"/>
    </source>
</evidence>
<keyword evidence="7 8" id="KW-0694">RNA-binding</keyword>
<evidence type="ECO:0000256" key="6">
    <source>
        <dbReference type="ARBA" id="ARBA00022839"/>
    </source>
</evidence>
<gene>
    <name evidence="8" type="primary">rnr</name>
    <name evidence="11" type="ORF">SAMN04488516_10478</name>
</gene>
<dbReference type="GO" id="GO:0005829">
    <property type="term" value="C:cytosol"/>
    <property type="evidence" value="ECO:0007669"/>
    <property type="project" value="TreeGrafter"/>
</dbReference>
<dbReference type="PROSITE" id="PS50126">
    <property type="entry name" value="S1"/>
    <property type="match status" value="1"/>
</dbReference>
<dbReference type="InterPro" id="IPR004476">
    <property type="entry name" value="RNase_II/RNase_R"/>
</dbReference>
<keyword evidence="5 8" id="KW-0378">Hydrolase</keyword>
<dbReference type="NCBIfam" id="TIGR02063">
    <property type="entry name" value="RNase_R"/>
    <property type="match status" value="1"/>
</dbReference>
<dbReference type="RefSeq" id="WP_092064805.1">
    <property type="nucleotide sequence ID" value="NZ_FNIN01000004.1"/>
</dbReference>
<dbReference type="STRING" id="206665.SAMN04488516_10478"/>
<evidence type="ECO:0000256" key="8">
    <source>
        <dbReference type="HAMAP-Rule" id="MF_01895"/>
    </source>
</evidence>
<dbReference type="InterPro" id="IPR012340">
    <property type="entry name" value="NA-bd_OB-fold"/>
</dbReference>
<dbReference type="InterPro" id="IPR011129">
    <property type="entry name" value="CSD"/>
</dbReference>
<dbReference type="GO" id="GO:0008859">
    <property type="term" value="F:exoribonuclease II activity"/>
    <property type="evidence" value="ECO:0007669"/>
    <property type="project" value="UniProtKB-UniRule"/>
</dbReference>
<dbReference type="SMART" id="SM00316">
    <property type="entry name" value="S1"/>
    <property type="match status" value="1"/>
</dbReference>
<protein>
    <recommendedName>
        <fullName evidence="8">Ribonuclease R</fullName>
        <shortName evidence="8">RNase R</shortName>
        <ecNumber evidence="8">3.1.13.1</ecNumber>
    </recommendedName>
</protein>
<evidence type="ECO:0000313" key="12">
    <source>
        <dbReference type="Proteomes" id="UP000199602"/>
    </source>
</evidence>
<dbReference type="InterPro" id="IPR050180">
    <property type="entry name" value="RNR_Ribonuclease"/>
</dbReference>
<dbReference type="Pfam" id="PF00575">
    <property type="entry name" value="S1"/>
    <property type="match status" value="1"/>
</dbReference>
<keyword evidence="6 8" id="KW-0269">Exonuclease</keyword>
<dbReference type="HAMAP" id="MF_01895">
    <property type="entry name" value="RNase_R"/>
    <property type="match status" value="1"/>
</dbReference>
<reference evidence="11 12" key="1">
    <citation type="submission" date="2016-10" db="EMBL/GenBank/DDBJ databases">
        <authorList>
            <person name="de Groot N.N."/>
        </authorList>
    </citation>
    <scope>NUCLEOTIDE SEQUENCE [LARGE SCALE GENOMIC DNA]</scope>
    <source>
        <strain evidence="11 12">DSM 15269</strain>
    </source>
</reference>
<dbReference type="CDD" id="cd04471">
    <property type="entry name" value="S1_RNase_R"/>
    <property type="match status" value="1"/>
</dbReference>
<comment type="similarity">
    <text evidence="8">Belongs to the RNR ribonuclease family. RNase R subfamily.</text>
</comment>
<keyword evidence="3 8" id="KW-0963">Cytoplasm</keyword>
<keyword evidence="12" id="KW-1185">Reference proteome</keyword>
<dbReference type="InterPro" id="IPR013223">
    <property type="entry name" value="RNase_B_OB_dom"/>
</dbReference>
<accession>A0A1H0D8Z3</accession>
<dbReference type="PANTHER" id="PTHR23355">
    <property type="entry name" value="RIBONUCLEASE"/>
    <property type="match status" value="1"/>
</dbReference>